<dbReference type="Pfam" id="PF12831">
    <property type="entry name" value="FAD_oxidored"/>
    <property type="match status" value="1"/>
</dbReference>
<dbReference type="Proteomes" id="UP000009226">
    <property type="component" value="Chromosome"/>
</dbReference>
<evidence type="ECO:0000256" key="2">
    <source>
        <dbReference type="ARBA" id="ARBA00006796"/>
    </source>
</evidence>
<feature type="domain" description="FixC-like C-terminal" evidence="6">
    <location>
        <begin position="367"/>
        <end position="431"/>
    </location>
</feature>
<keyword evidence="3" id="KW-0285">Flavoprotein</keyword>
<dbReference type="GO" id="GO:0004174">
    <property type="term" value="F:electron-transferring-flavoprotein dehydrogenase activity"/>
    <property type="evidence" value="ECO:0007669"/>
    <property type="project" value="UniProtKB-EC"/>
</dbReference>
<dbReference type="HOGENOM" id="CLU_050977_0_0_9"/>
<comment type="cofactor">
    <cofactor evidence="1">
        <name>FAD</name>
        <dbReference type="ChEBI" id="CHEBI:57692"/>
    </cofactor>
</comment>
<dbReference type="STRING" id="868595.Desca_0373"/>
<name>F6B6U3_DESCC</name>
<dbReference type="InterPro" id="IPR039651">
    <property type="entry name" value="FixC-like"/>
</dbReference>
<dbReference type="SUPFAM" id="SSF54373">
    <property type="entry name" value="FAD-linked reductases, C-terminal domain"/>
    <property type="match status" value="1"/>
</dbReference>
<gene>
    <name evidence="7" type="ordered locus">Desca_0373</name>
</gene>
<keyword evidence="8" id="KW-1185">Reference proteome</keyword>
<dbReference type="AlphaFoldDB" id="F6B6U3"/>
<dbReference type="PANTHER" id="PTHR43624">
    <property type="entry name" value="ELECTRON TRANSFER FLAVOPROTEIN-QUINONE OXIDOREDUCTASE YDIS-RELATED"/>
    <property type="match status" value="1"/>
</dbReference>
<evidence type="ECO:0000256" key="1">
    <source>
        <dbReference type="ARBA" id="ARBA00001974"/>
    </source>
</evidence>
<dbReference type="InterPro" id="IPR059103">
    <property type="entry name" value="FixC-like_C"/>
</dbReference>
<sequence length="431" mass="48302">MPHKFDVIVVGAGVAGLAAAYKLAKEGLSVVVIERGDYPGAKNVMGGVLYRAMMEEIIPEFWKEAPLQRPVVEQRFWLMDEQSVVTTGYKGQEWAKEPYNCFTVFRGQFDQWFARKCTEAGAVIINETTVESCIVEDDRVVGVRTNRPEGDLYANVVVLADGVNSLLAKQLGYHQEWKPQQVALAVMEQLKLPAQVIEDRFNLDPGMGATIEIFGGATLGMLGTAFIYTNKEHISIGVGVLLSQLRQMKVRPYELLEHLKNHPAVRPLIRNSEPVEYYAHLIPEGGYNAIPKLVGNGVVVVGDAAQLVNGIHREGSNLAMTSGKLAAEAIIRANQIGEFDVRALSHYEEQLRNSFVIKDLKKYKDASSLFERNPRYFNDYIPATNMALHEMLTVDGISKRDKQKLIMKRILSENSLFKLGKDLYQAWRAMR</sequence>
<dbReference type="Gene3D" id="3.50.50.60">
    <property type="entry name" value="FAD/NAD(P)-binding domain"/>
    <property type="match status" value="1"/>
</dbReference>
<comment type="similarity">
    <text evidence="2">Belongs to the ETF-QO/FixC family.</text>
</comment>
<dbReference type="KEGG" id="dca:Desca_0373"/>
<evidence type="ECO:0000259" key="6">
    <source>
        <dbReference type="Pfam" id="PF26311"/>
    </source>
</evidence>
<accession>F6B6U3</accession>
<dbReference type="SUPFAM" id="SSF51905">
    <property type="entry name" value="FAD/NAD(P)-binding domain"/>
    <property type="match status" value="1"/>
</dbReference>
<dbReference type="EC" id="1.5.5.1" evidence="7"/>
<evidence type="ECO:0000256" key="3">
    <source>
        <dbReference type="ARBA" id="ARBA00022630"/>
    </source>
</evidence>
<evidence type="ECO:0000256" key="4">
    <source>
        <dbReference type="ARBA" id="ARBA00022827"/>
    </source>
</evidence>
<keyword evidence="4" id="KW-0274">FAD</keyword>
<protein>
    <submittedName>
        <fullName evidence="7">Electron-transferring-flavoprotein dehydrogenase</fullName>
        <ecNumber evidence="7">1.5.5.1</ecNumber>
    </submittedName>
</protein>
<reference evidence="7 8" key="1">
    <citation type="submission" date="2011-05" db="EMBL/GenBank/DDBJ databases">
        <title>Complete sequence of Desulfotomaculum carboxydivorans CO-1-SRB.</title>
        <authorList>
            <consortium name="US DOE Joint Genome Institute"/>
            <person name="Lucas S."/>
            <person name="Han J."/>
            <person name="Lapidus A."/>
            <person name="Cheng J.-F."/>
            <person name="Goodwin L."/>
            <person name="Pitluck S."/>
            <person name="Peters L."/>
            <person name="Mikhailova N."/>
            <person name="Lu M."/>
            <person name="Han C."/>
            <person name="Tapia R."/>
            <person name="Land M."/>
            <person name="Hauser L."/>
            <person name="Kyrpides N."/>
            <person name="Ivanova N."/>
            <person name="Pagani I."/>
            <person name="Stams A."/>
            <person name="Plugge C."/>
            <person name="Muyzer G."/>
            <person name="Kuever J."/>
            <person name="Parshina S."/>
            <person name="Ivanova A."/>
            <person name="Nazina T."/>
            <person name="Woyke T."/>
        </authorList>
    </citation>
    <scope>NUCLEOTIDE SEQUENCE [LARGE SCALE GENOMIC DNA]</scope>
    <source>
        <strain evidence="8">DSM 14880 / VKM B-2319 / CO-1-SRB</strain>
    </source>
</reference>
<evidence type="ECO:0000313" key="7">
    <source>
        <dbReference type="EMBL" id="AEF93268.1"/>
    </source>
</evidence>
<dbReference type="RefSeq" id="WP_013809581.1">
    <property type="nucleotide sequence ID" value="NC_015565.1"/>
</dbReference>
<evidence type="ECO:0000256" key="5">
    <source>
        <dbReference type="ARBA" id="ARBA00023002"/>
    </source>
</evidence>
<keyword evidence="5 7" id="KW-0560">Oxidoreductase</keyword>
<evidence type="ECO:0000313" key="8">
    <source>
        <dbReference type="Proteomes" id="UP000009226"/>
    </source>
</evidence>
<dbReference type="PRINTS" id="PR00420">
    <property type="entry name" value="RNGMNOXGNASE"/>
</dbReference>
<dbReference type="InterPro" id="IPR036188">
    <property type="entry name" value="FAD/NAD-bd_sf"/>
</dbReference>
<dbReference type="eggNOG" id="COG0644">
    <property type="taxonomic scope" value="Bacteria"/>
</dbReference>
<dbReference type="EMBL" id="CP002736">
    <property type="protein sequence ID" value="AEF93268.1"/>
    <property type="molecule type" value="Genomic_DNA"/>
</dbReference>
<dbReference type="PANTHER" id="PTHR43624:SF2">
    <property type="entry name" value="ELECTRON TRANSFER FLAVOPROTEIN-QUINONE OXIDOREDUCTASE YDIS-RELATED"/>
    <property type="match status" value="1"/>
</dbReference>
<proteinExistence type="inferred from homology"/>
<dbReference type="Pfam" id="PF26311">
    <property type="entry name" value="ETF-QO_FixC_C"/>
    <property type="match status" value="1"/>
</dbReference>
<organism evidence="7 8">
    <name type="scientific">Desulfotomaculum nigrificans (strain DSM 14880 / VKM B-2319 / CO-1-SRB)</name>
    <name type="common">Desulfotomaculum carboxydivorans</name>
    <dbReference type="NCBI Taxonomy" id="868595"/>
    <lineage>
        <taxon>Bacteria</taxon>
        <taxon>Bacillati</taxon>
        <taxon>Bacillota</taxon>
        <taxon>Clostridia</taxon>
        <taxon>Eubacteriales</taxon>
        <taxon>Desulfotomaculaceae</taxon>
        <taxon>Desulfotomaculum</taxon>
    </lineage>
</organism>